<dbReference type="EMBL" id="QOKW01000004">
    <property type="protein sequence ID" value="KAA0682201.1"/>
    <property type="molecule type" value="Genomic_DNA"/>
</dbReference>
<name>A0A9W7NLG2_9PROT</name>
<reference evidence="1 2" key="1">
    <citation type="submission" date="2018-07" db="EMBL/GenBank/DDBJ databases">
        <title>Genome sequence of Azospirillum sp. ATCC 49961.</title>
        <authorList>
            <person name="Sant'Anna F.H."/>
            <person name="Baldani J.I."/>
            <person name="Zilli J.E."/>
            <person name="Reis V.M."/>
            <person name="Hartmann A."/>
            <person name="Cruz L."/>
            <person name="de Souza E.M."/>
            <person name="de Oliveira Pedrosa F."/>
            <person name="Passaglia L.M.P."/>
        </authorList>
    </citation>
    <scope>NUCLEOTIDE SEQUENCE [LARGE SCALE GENOMIC DNA]</scope>
    <source>
        <strain evidence="1 2">ATCC 49961</strain>
    </source>
</reference>
<protein>
    <submittedName>
        <fullName evidence="1">Uncharacterized protein</fullName>
    </submittedName>
</protein>
<proteinExistence type="predicted"/>
<evidence type="ECO:0000313" key="1">
    <source>
        <dbReference type="EMBL" id="KAA0682201.1"/>
    </source>
</evidence>
<accession>A0A9W7NLG2</accession>
<dbReference type="AlphaFoldDB" id="A0A9W7NLG2"/>
<evidence type="ECO:0000313" key="2">
    <source>
        <dbReference type="Proteomes" id="UP000480854"/>
    </source>
</evidence>
<dbReference type="RefSeq" id="WP_149468104.1">
    <property type="nucleotide sequence ID" value="NZ_QOKW01000004.1"/>
</dbReference>
<comment type="caution">
    <text evidence="1">The sequence shown here is derived from an EMBL/GenBank/DDBJ whole genome shotgun (WGS) entry which is preliminary data.</text>
</comment>
<keyword evidence="2" id="KW-1185">Reference proteome</keyword>
<gene>
    <name evidence="1" type="ORF">DS843_06555</name>
</gene>
<organism evidence="1 2">
    <name type="scientific">Roseomonas genomospecies 6</name>
    <dbReference type="NCBI Taxonomy" id="214106"/>
    <lineage>
        <taxon>Bacteria</taxon>
        <taxon>Pseudomonadati</taxon>
        <taxon>Pseudomonadota</taxon>
        <taxon>Alphaproteobacteria</taxon>
        <taxon>Acetobacterales</taxon>
        <taxon>Roseomonadaceae</taxon>
        <taxon>Roseomonas</taxon>
    </lineage>
</organism>
<sequence>MAIILHSERLPDGCELLLVQTAARGGGAWAQPVRLAVVRTDGGEYTHARCRAVQATLAVMRPDGRHRGPRSGYHRAVTYLRGVLDHAAHTYKHGDDTPPNAVEVTADDLEAARVAAAEMKKKKG</sequence>
<dbReference type="Proteomes" id="UP000480854">
    <property type="component" value="Unassembled WGS sequence"/>
</dbReference>